<dbReference type="Proteomes" id="UP000726105">
    <property type="component" value="Unassembled WGS sequence"/>
</dbReference>
<comment type="caution">
    <text evidence="1">The sequence shown here is derived from an EMBL/GenBank/DDBJ whole genome shotgun (WGS) entry which is preliminary data.</text>
</comment>
<reference evidence="1 3" key="1">
    <citation type="submission" date="2020-10" db="EMBL/GenBank/DDBJ databases">
        <title>Connecting structure to function with the recovery of over 1000 high-quality activated sludge metagenome-assembled genomes encoding full-length rRNA genes using long-read sequencing.</title>
        <authorList>
            <person name="Singleton C.M."/>
            <person name="Petriglieri F."/>
            <person name="Kristensen J.M."/>
            <person name="Kirkegaard R.H."/>
            <person name="Michaelsen T.Y."/>
            <person name="Andersen M.H."/>
            <person name="Karst S.M."/>
            <person name="Dueholm M.S."/>
            <person name="Nielsen P.H."/>
            <person name="Albertsen M."/>
        </authorList>
    </citation>
    <scope>NUCLEOTIDE SEQUENCE [LARGE SCALE GENOMIC DNA]</scope>
    <source>
        <strain evidence="1">Ega_18-Q3-R5-49_MAXAC.001</strain>
        <strain evidence="2">Ribe_18-Q3-R11-54_MAXAC.001</strain>
    </source>
</reference>
<sequence length="183" mass="19649">MPTKPTMPAAPVTDALTLVRAVETQDGRPARDWQVTSVDDLGWVCSSIGVRSDEGYAVTPAGRIGAFATSTMTPHQALAILVALPEPKPPRIADEDQAWSLLEVQVAQPGGLAHREWSCHEVPDLGWLFVLLRVDVTVRFVVSRDGQIAATPRSDETGAATLGPLIERQAHRIPVAHLVGPLT</sequence>
<protein>
    <submittedName>
        <fullName evidence="1">Uncharacterized protein</fullName>
    </submittedName>
</protein>
<evidence type="ECO:0000313" key="1">
    <source>
        <dbReference type="EMBL" id="MBK7272355.1"/>
    </source>
</evidence>
<dbReference type="Proteomes" id="UP000886632">
    <property type="component" value="Unassembled WGS sequence"/>
</dbReference>
<proteinExistence type="predicted"/>
<dbReference type="AlphaFoldDB" id="A0A935IHU1"/>
<accession>A0A935IHU1</accession>
<name>A0A935IHU1_9MICO</name>
<gene>
    <name evidence="1" type="ORF">IPI13_04050</name>
    <name evidence="2" type="ORF">IPP00_05340</name>
</gene>
<dbReference type="EMBL" id="JADKGK010000011">
    <property type="protein sequence ID" value="MBL0003421.1"/>
    <property type="molecule type" value="Genomic_DNA"/>
</dbReference>
<organism evidence="1 3">
    <name type="scientific">Candidatus Phosphoribacter hodrii</name>
    <dbReference type="NCBI Taxonomy" id="2953743"/>
    <lineage>
        <taxon>Bacteria</taxon>
        <taxon>Bacillati</taxon>
        <taxon>Actinomycetota</taxon>
        <taxon>Actinomycetes</taxon>
        <taxon>Micrococcales</taxon>
        <taxon>Dermatophilaceae</taxon>
        <taxon>Candidatus Phosphoribacter</taxon>
    </lineage>
</organism>
<dbReference type="EMBL" id="JADJIB010000001">
    <property type="protein sequence ID" value="MBK7272355.1"/>
    <property type="molecule type" value="Genomic_DNA"/>
</dbReference>
<evidence type="ECO:0000313" key="2">
    <source>
        <dbReference type="EMBL" id="MBL0003421.1"/>
    </source>
</evidence>
<evidence type="ECO:0000313" key="3">
    <source>
        <dbReference type="Proteomes" id="UP000726105"/>
    </source>
</evidence>